<dbReference type="InterPro" id="IPR050268">
    <property type="entry name" value="NADH-dep_flavin_reductase"/>
</dbReference>
<feature type="domain" description="Flavin reductase like" evidence="4">
    <location>
        <begin position="34"/>
        <end position="181"/>
    </location>
</feature>
<name>A0A076F150_RHOOP</name>
<dbReference type="Gene3D" id="2.30.110.10">
    <property type="entry name" value="Electron Transport, Fmn-binding Protein, Chain A"/>
    <property type="match status" value="1"/>
</dbReference>
<reference evidence="5 6" key="1">
    <citation type="submission" date="2014-07" db="EMBL/GenBank/DDBJ databases">
        <title>Genome Sequence of Rhodococcus opacus Strain R7, a Biodegrader of Mono- and Polycyclic Aromatic Hydrocarbons.</title>
        <authorList>
            <person name="Di Gennaro P."/>
            <person name="Zampolli J."/>
            <person name="Presti I."/>
            <person name="Cappelletti M."/>
            <person name="D'Ursi P."/>
            <person name="Orro A."/>
            <person name="Mezzelani A."/>
            <person name="Milanesi L."/>
        </authorList>
    </citation>
    <scope>NUCLEOTIDE SEQUENCE [LARGE SCALE GENOMIC DNA]</scope>
    <source>
        <strain evidence="5 6">R7</strain>
    </source>
</reference>
<dbReference type="GO" id="GO:0006208">
    <property type="term" value="P:pyrimidine nucleobase catabolic process"/>
    <property type="evidence" value="ECO:0007669"/>
    <property type="project" value="TreeGrafter"/>
</dbReference>
<dbReference type="PANTHER" id="PTHR30466">
    <property type="entry name" value="FLAVIN REDUCTASE"/>
    <property type="match status" value="1"/>
</dbReference>
<dbReference type="EMBL" id="CP008947">
    <property type="protein sequence ID" value="AII09404.1"/>
    <property type="molecule type" value="Genomic_DNA"/>
</dbReference>
<dbReference type="SMART" id="SM00903">
    <property type="entry name" value="Flavin_Reduct"/>
    <property type="match status" value="1"/>
</dbReference>
<evidence type="ECO:0000256" key="2">
    <source>
        <dbReference type="ARBA" id="ARBA00023002"/>
    </source>
</evidence>
<dbReference type="RefSeq" id="WP_128641682.1">
    <property type="nucleotide sequence ID" value="NZ_CP008947.1"/>
</dbReference>
<comment type="similarity">
    <text evidence="1">Belongs to the non-flavoprotein flavin reductase family.</text>
</comment>
<evidence type="ECO:0000313" key="5">
    <source>
        <dbReference type="EMBL" id="AII09404.1"/>
    </source>
</evidence>
<dbReference type="InterPro" id="IPR002563">
    <property type="entry name" value="Flavin_Rdtase-like_dom"/>
</dbReference>
<dbReference type="GO" id="GO:0010181">
    <property type="term" value="F:FMN binding"/>
    <property type="evidence" value="ECO:0007669"/>
    <property type="project" value="InterPro"/>
</dbReference>
<evidence type="ECO:0000256" key="1">
    <source>
        <dbReference type="ARBA" id="ARBA00008898"/>
    </source>
</evidence>
<dbReference type="Proteomes" id="UP000028488">
    <property type="component" value="Chromosome"/>
</dbReference>
<dbReference type="InterPro" id="IPR012349">
    <property type="entry name" value="Split_barrel_FMN-bd"/>
</dbReference>
<dbReference type="PANTHER" id="PTHR30466:SF1">
    <property type="entry name" value="FMN REDUCTASE (NADH) RUTF"/>
    <property type="match status" value="1"/>
</dbReference>
<dbReference type="GO" id="GO:0042602">
    <property type="term" value="F:riboflavin reductase (NADPH) activity"/>
    <property type="evidence" value="ECO:0007669"/>
    <property type="project" value="TreeGrafter"/>
</dbReference>
<keyword evidence="2" id="KW-0560">Oxidoreductase</keyword>
<evidence type="ECO:0000256" key="3">
    <source>
        <dbReference type="SAM" id="MobiDB-lite"/>
    </source>
</evidence>
<dbReference type="eggNOG" id="COG1853">
    <property type="taxonomic scope" value="Bacteria"/>
</dbReference>
<proteinExistence type="inferred from homology"/>
<dbReference type="SUPFAM" id="SSF50475">
    <property type="entry name" value="FMN-binding split barrel"/>
    <property type="match status" value="1"/>
</dbReference>
<sequence length="206" mass="21650">MPIADRHAAVETTARTSVAPPIPDSSTVNFIAAMGTVATGVTVVATDGPGGRAAQTVSAMCSVSADPALVLVCLHGRSPVNDAISENGVFCVNVLATQHDHVADTFAGRPWPGKQRWDFTCGHWTVGESGSPRVHDAIASFDCTVHDVIEAGTHRVYIGRVAAVEAHPGEPLVYASHTYSKPAAFEPSTFPDYPDAHPAPRTRSTK</sequence>
<dbReference type="AlphaFoldDB" id="A0A076F150"/>
<organism evidence="5 6">
    <name type="scientific">Rhodococcus opacus</name>
    <name type="common">Nocardia opaca</name>
    <dbReference type="NCBI Taxonomy" id="37919"/>
    <lineage>
        <taxon>Bacteria</taxon>
        <taxon>Bacillati</taxon>
        <taxon>Actinomycetota</taxon>
        <taxon>Actinomycetes</taxon>
        <taxon>Mycobacteriales</taxon>
        <taxon>Nocardiaceae</taxon>
        <taxon>Rhodococcus</taxon>
    </lineage>
</organism>
<accession>A0A076F150</accession>
<protein>
    <submittedName>
        <fullName evidence="5">Flavin oxidoreductase</fullName>
    </submittedName>
</protein>
<dbReference type="Pfam" id="PF01613">
    <property type="entry name" value="Flavin_Reduct"/>
    <property type="match status" value="1"/>
</dbReference>
<evidence type="ECO:0000259" key="4">
    <source>
        <dbReference type="SMART" id="SM00903"/>
    </source>
</evidence>
<gene>
    <name evidence="5" type="ORF">EP51_34095</name>
</gene>
<feature type="region of interest" description="Disordered" evidence="3">
    <location>
        <begin position="186"/>
        <end position="206"/>
    </location>
</feature>
<evidence type="ECO:0000313" key="6">
    <source>
        <dbReference type="Proteomes" id="UP000028488"/>
    </source>
</evidence>